<evidence type="ECO:0000313" key="3">
    <source>
        <dbReference type="EMBL" id="QQT02095.1"/>
    </source>
</evidence>
<accession>A0A974S2W4</accession>
<feature type="transmembrane region" description="Helical" evidence="1">
    <location>
        <begin position="207"/>
        <end position="231"/>
    </location>
</feature>
<feature type="transmembrane region" description="Helical" evidence="1">
    <location>
        <begin position="12"/>
        <end position="32"/>
    </location>
</feature>
<name>A0A974S2W4_PERPY</name>
<evidence type="ECO:0000256" key="1">
    <source>
        <dbReference type="SAM" id="Phobius"/>
    </source>
</evidence>
<keyword evidence="1" id="KW-1133">Transmembrane helix</keyword>
<feature type="transmembrane region" description="Helical" evidence="1">
    <location>
        <begin position="314"/>
        <end position="332"/>
    </location>
</feature>
<feature type="transmembrane region" description="Helical" evidence="1">
    <location>
        <begin position="94"/>
        <end position="112"/>
    </location>
</feature>
<feature type="transmembrane region" description="Helical" evidence="1">
    <location>
        <begin position="52"/>
        <end position="82"/>
    </location>
</feature>
<dbReference type="RefSeq" id="WP_040376027.1">
    <property type="nucleotide sequence ID" value="NZ_CP068053.1"/>
</dbReference>
<keyword evidence="1" id="KW-0812">Transmembrane</keyword>
<dbReference type="Pfam" id="PF04235">
    <property type="entry name" value="DUF418"/>
    <property type="match status" value="1"/>
</dbReference>
<dbReference type="KEGG" id="ppsr:I6J18_09780"/>
<evidence type="ECO:0000313" key="4">
    <source>
        <dbReference type="Proteomes" id="UP000595254"/>
    </source>
</evidence>
<sequence length="388" mass="44517">MSNAIQQNRIETIDILRGFSILGIFLVNMPSFHSPFMDIDPLTWWNQNPDHILYILVDVLAQASFYPLFAFLFGFGAILMADRSAERGQSFPSLFFRRMTTLLVIGILHAFLVWHGDILITYALFGFFFLQFYKWRGKTLLIFGSLMYILPFAALSLMMLLMVATGNSSSIETNFIQAEATMNTYQNGSFMEITEQRIADWYKVNNLASALIIFFSIFPHFLMGAGIAKLGWLHNPKLHQKKLLWITAIAFLAGFFLKTLPYTTEGNMAADMIQDFLGGPIVSFAYIFLFTLVFQNQKLTEIFSPIAAVGRLSISNYLLQSIIATLIFYSYGLGIYGKISFTTGILFVFIIYIGQMVLSLLWVRYFYIGPIEYIWRFFTYGKRPLFKK</sequence>
<dbReference type="InterPro" id="IPR007349">
    <property type="entry name" value="DUF418"/>
</dbReference>
<dbReference type="EMBL" id="CP068053">
    <property type="protein sequence ID" value="QQT02095.1"/>
    <property type="molecule type" value="Genomic_DNA"/>
</dbReference>
<feature type="transmembrane region" description="Helical" evidence="1">
    <location>
        <begin position="276"/>
        <end position="294"/>
    </location>
</feature>
<organism evidence="3 4">
    <name type="scientific">Peribacillus psychrosaccharolyticus</name>
    <name type="common">Bacillus psychrosaccharolyticus</name>
    <dbReference type="NCBI Taxonomy" id="1407"/>
    <lineage>
        <taxon>Bacteria</taxon>
        <taxon>Bacillati</taxon>
        <taxon>Bacillota</taxon>
        <taxon>Bacilli</taxon>
        <taxon>Bacillales</taxon>
        <taxon>Bacillaceae</taxon>
        <taxon>Peribacillus</taxon>
    </lineage>
</organism>
<feature type="transmembrane region" description="Helical" evidence="1">
    <location>
        <begin position="118"/>
        <end position="133"/>
    </location>
</feature>
<protein>
    <submittedName>
        <fullName evidence="3">DUF418 domain-containing protein</fullName>
    </submittedName>
</protein>
<feature type="domain" description="DUF418" evidence="2">
    <location>
        <begin position="228"/>
        <end position="382"/>
    </location>
</feature>
<feature type="transmembrane region" description="Helical" evidence="1">
    <location>
        <begin position="140"/>
        <end position="164"/>
    </location>
</feature>
<dbReference type="AlphaFoldDB" id="A0A974S2W4"/>
<keyword evidence="1" id="KW-0472">Membrane</keyword>
<proteinExistence type="predicted"/>
<gene>
    <name evidence="3" type="ORF">I6J18_09780</name>
</gene>
<dbReference type="PANTHER" id="PTHR30590:SF2">
    <property type="entry name" value="INNER MEMBRANE PROTEIN"/>
    <property type="match status" value="1"/>
</dbReference>
<keyword evidence="4" id="KW-1185">Reference proteome</keyword>
<evidence type="ECO:0000259" key="2">
    <source>
        <dbReference type="Pfam" id="PF04235"/>
    </source>
</evidence>
<dbReference type="Proteomes" id="UP000595254">
    <property type="component" value="Chromosome"/>
</dbReference>
<dbReference type="PANTHER" id="PTHR30590">
    <property type="entry name" value="INNER MEMBRANE PROTEIN"/>
    <property type="match status" value="1"/>
</dbReference>
<dbReference type="InterPro" id="IPR052529">
    <property type="entry name" value="Bact_Transport_Assoc"/>
</dbReference>
<feature type="transmembrane region" description="Helical" evidence="1">
    <location>
        <begin position="344"/>
        <end position="367"/>
    </location>
</feature>
<feature type="transmembrane region" description="Helical" evidence="1">
    <location>
        <begin position="243"/>
        <end position="264"/>
    </location>
</feature>
<reference evidence="3 4" key="1">
    <citation type="submission" date="2021-01" db="EMBL/GenBank/DDBJ databases">
        <title>FDA dAtabase for Regulatory Grade micrObial Sequences (FDA-ARGOS): Supporting development and validation of Infectious Disease Dx tests.</title>
        <authorList>
            <person name="Nelson B."/>
            <person name="Plummer A."/>
            <person name="Tallon L."/>
            <person name="Sadzewicz L."/>
            <person name="Zhao X."/>
            <person name="Boylan J."/>
            <person name="Ott S."/>
            <person name="Bowen H."/>
            <person name="Vavikolanu K."/>
            <person name="Mehta A."/>
            <person name="Aluvathingal J."/>
            <person name="Nadendla S."/>
            <person name="Myers T."/>
            <person name="Yan Y."/>
            <person name="Sichtig H."/>
        </authorList>
    </citation>
    <scope>NUCLEOTIDE SEQUENCE [LARGE SCALE GENOMIC DNA]</scope>
    <source>
        <strain evidence="3 4">FDAARGOS_1161</strain>
    </source>
</reference>